<feature type="transmembrane region" description="Helical" evidence="8">
    <location>
        <begin position="20"/>
        <end position="41"/>
    </location>
</feature>
<comment type="subcellular location">
    <subcellularLocation>
        <location evidence="1">Membrane</location>
        <topology evidence="1">Multi-pass membrane protein</topology>
    </subcellularLocation>
</comment>
<keyword evidence="5" id="KW-0406">Ion transport</keyword>
<keyword evidence="4 8" id="KW-1133">Transmembrane helix</keyword>
<gene>
    <name evidence="10" type="ORF">SAMN02982927_01810</name>
</gene>
<feature type="transmembrane region" description="Helical" evidence="8">
    <location>
        <begin position="397"/>
        <end position="417"/>
    </location>
</feature>
<dbReference type="RefSeq" id="WP_093672177.1">
    <property type="nucleotide sequence ID" value="NZ_FOOY01000011.1"/>
</dbReference>
<proteinExistence type="predicted"/>
<keyword evidence="6 8" id="KW-0472">Membrane</keyword>
<dbReference type="CDD" id="cd01031">
    <property type="entry name" value="EriC"/>
    <property type="match status" value="1"/>
</dbReference>
<evidence type="ECO:0000256" key="7">
    <source>
        <dbReference type="ARBA" id="ARBA00023214"/>
    </source>
</evidence>
<dbReference type="PRINTS" id="PR00762">
    <property type="entry name" value="CLCHANNEL"/>
</dbReference>
<dbReference type="Gene3D" id="3.30.70.1450">
    <property type="entry name" value="Regulator of K+ conductance, C-terminal domain"/>
    <property type="match status" value="1"/>
</dbReference>
<feature type="transmembrane region" description="Helical" evidence="8">
    <location>
        <begin position="334"/>
        <end position="352"/>
    </location>
</feature>
<dbReference type="Proteomes" id="UP000198752">
    <property type="component" value="Unassembled WGS sequence"/>
</dbReference>
<feature type="transmembrane region" description="Helical" evidence="8">
    <location>
        <begin position="158"/>
        <end position="181"/>
    </location>
</feature>
<reference evidence="11" key="1">
    <citation type="submission" date="2016-10" db="EMBL/GenBank/DDBJ databases">
        <authorList>
            <person name="Varghese N."/>
            <person name="Submissions S."/>
        </authorList>
    </citation>
    <scope>NUCLEOTIDE SEQUENCE [LARGE SCALE GENOMIC DNA]</scope>
    <source>
        <strain evidence="11">ATCC 700379</strain>
    </source>
</reference>
<evidence type="ECO:0000256" key="3">
    <source>
        <dbReference type="ARBA" id="ARBA00022692"/>
    </source>
</evidence>
<sequence>MKPLNERKIRGNFDATRLLFVMEGLLVGLLAGGAVSLFRLFIESSLHFWQYLYRMVPTHLWLIAVFILINGILALIIGIFVRSEPNIMGSGIPQVEGQLAGDIKMNWWQILWRKWITGVLGIGSGLFLGREGPSIQLGAAIGQGVSERINSNESSRRIFIACGSAAGLSAAFNAPIAGTLFVLEEVYHNFSPLVWMTSLAGAIGADFISSNFFGLVPVLQLHYQASFPLYLYGHLILLGMVLGVLGFVYQKVLLFMPRAYAAVAPKLPRHFHGIIPMLLVIPIGIFLPQTLGGGNQLILDVNNLPSVVWILFSLFALRFIFSMLSYGSGLPGGIFLPILTLGALIGVVYGTLMAQLGLMPKIYIMNCVIFAMAGYFAGIGKAPFTAIILITEMVGNLGHLMPLAVTSIVAYIIVDVLGGRPIYESLLARLNLGKKLNQLSGKNDRLEFPVFAGSQLEKKLIRDIHWPNNVLLIGIRRGEREVIPHGDTLIRSGDTLILLTDRNERSKVKRTLHEMNTLGM</sequence>
<dbReference type="AlphaFoldDB" id="A0A1I2S3A0"/>
<evidence type="ECO:0000256" key="6">
    <source>
        <dbReference type="ARBA" id="ARBA00023136"/>
    </source>
</evidence>
<dbReference type="Gene3D" id="1.10.3080.10">
    <property type="entry name" value="Clc chloride channel"/>
    <property type="match status" value="1"/>
</dbReference>
<name>A0A1I2S3A0_9BACL</name>
<evidence type="ECO:0000313" key="10">
    <source>
        <dbReference type="EMBL" id="SFG47240.1"/>
    </source>
</evidence>
<keyword evidence="3 8" id="KW-0812">Transmembrane</keyword>
<dbReference type="SUPFAM" id="SSF81340">
    <property type="entry name" value="Clc chloride channel"/>
    <property type="match status" value="1"/>
</dbReference>
<feature type="transmembrane region" description="Helical" evidence="8">
    <location>
        <begin position="61"/>
        <end position="81"/>
    </location>
</feature>
<dbReference type="SUPFAM" id="SSF116726">
    <property type="entry name" value="TrkA C-terminal domain-like"/>
    <property type="match status" value="1"/>
</dbReference>
<keyword evidence="11" id="KW-1185">Reference proteome</keyword>
<protein>
    <submittedName>
        <fullName evidence="10">H+/Cl-antiporter ClcA</fullName>
    </submittedName>
</protein>
<organism evidence="10 11">
    <name type="scientific">Sporolactobacillus nakayamae</name>
    <dbReference type="NCBI Taxonomy" id="269670"/>
    <lineage>
        <taxon>Bacteria</taxon>
        <taxon>Bacillati</taxon>
        <taxon>Bacillota</taxon>
        <taxon>Bacilli</taxon>
        <taxon>Bacillales</taxon>
        <taxon>Sporolactobacillaceae</taxon>
        <taxon>Sporolactobacillus</taxon>
    </lineage>
</organism>
<dbReference type="InterPro" id="IPR036721">
    <property type="entry name" value="RCK_C_sf"/>
</dbReference>
<dbReference type="GO" id="GO:0005247">
    <property type="term" value="F:voltage-gated chloride channel activity"/>
    <property type="evidence" value="ECO:0007669"/>
    <property type="project" value="TreeGrafter"/>
</dbReference>
<dbReference type="EMBL" id="FOOY01000011">
    <property type="protein sequence ID" value="SFG47240.1"/>
    <property type="molecule type" value="Genomic_DNA"/>
</dbReference>
<dbReference type="GO" id="GO:0008324">
    <property type="term" value="F:monoatomic cation transmembrane transporter activity"/>
    <property type="evidence" value="ECO:0007669"/>
    <property type="project" value="InterPro"/>
</dbReference>
<dbReference type="PANTHER" id="PTHR45711">
    <property type="entry name" value="CHLORIDE CHANNEL PROTEIN"/>
    <property type="match status" value="1"/>
</dbReference>
<dbReference type="InterPro" id="IPR014743">
    <property type="entry name" value="Cl-channel_core"/>
</dbReference>
<evidence type="ECO:0000256" key="5">
    <source>
        <dbReference type="ARBA" id="ARBA00023065"/>
    </source>
</evidence>
<evidence type="ECO:0000256" key="1">
    <source>
        <dbReference type="ARBA" id="ARBA00004141"/>
    </source>
</evidence>
<dbReference type="PANTHER" id="PTHR45711:SF6">
    <property type="entry name" value="CHLORIDE CHANNEL PROTEIN"/>
    <property type="match status" value="1"/>
</dbReference>
<dbReference type="Pfam" id="PF02080">
    <property type="entry name" value="TrkA_C"/>
    <property type="match status" value="1"/>
</dbReference>
<dbReference type="InterPro" id="IPR006037">
    <property type="entry name" value="RCK_C"/>
</dbReference>
<feature type="domain" description="RCK C-terminal" evidence="9">
    <location>
        <begin position="433"/>
        <end position="514"/>
    </location>
</feature>
<evidence type="ECO:0000313" key="11">
    <source>
        <dbReference type="Proteomes" id="UP000198752"/>
    </source>
</evidence>
<evidence type="ECO:0000256" key="4">
    <source>
        <dbReference type="ARBA" id="ARBA00022989"/>
    </source>
</evidence>
<feature type="transmembrane region" description="Helical" evidence="8">
    <location>
        <begin position="229"/>
        <end position="249"/>
    </location>
</feature>
<dbReference type="PROSITE" id="PS51202">
    <property type="entry name" value="RCK_C"/>
    <property type="match status" value="1"/>
</dbReference>
<dbReference type="OrthoDB" id="9812438at2"/>
<dbReference type="GO" id="GO:0006813">
    <property type="term" value="P:potassium ion transport"/>
    <property type="evidence" value="ECO:0007669"/>
    <property type="project" value="InterPro"/>
</dbReference>
<evidence type="ECO:0000256" key="8">
    <source>
        <dbReference type="SAM" id="Phobius"/>
    </source>
</evidence>
<dbReference type="InterPro" id="IPR001807">
    <property type="entry name" value="ClC"/>
</dbReference>
<feature type="transmembrane region" description="Helical" evidence="8">
    <location>
        <begin position="364"/>
        <end position="391"/>
    </location>
</feature>
<accession>A0A1I2S3A0</accession>
<keyword evidence="7" id="KW-0868">Chloride</keyword>
<keyword evidence="2" id="KW-0813">Transport</keyword>
<evidence type="ECO:0000259" key="9">
    <source>
        <dbReference type="PROSITE" id="PS51202"/>
    </source>
</evidence>
<dbReference type="STRING" id="269670.SAMN02982927_01810"/>
<feature type="transmembrane region" description="Helical" evidence="8">
    <location>
        <begin position="307"/>
        <end position="328"/>
    </location>
</feature>
<dbReference type="Pfam" id="PF00654">
    <property type="entry name" value="Voltage_CLC"/>
    <property type="match status" value="1"/>
</dbReference>
<feature type="transmembrane region" description="Helical" evidence="8">
    <location>
        <begin position="269"/>
        <end position="287"/>
    </location>
</feature>
<dbReference type="GO" id="GO:0005886">
    <property type="term" value="C:plasma membrane"/>
    <property type="evidence" value="ECO:0007669"/>
    <property type="project" value="TreeGrafter"/>
</dbReference>
<evidence type="ECO:0000256" key="2">
    <source>
        <dbReference type="ARBA" id="ARBA00022448"/>
    </source>
</evidence>